<dbReference type="RefSeq" id="WP_015876774.1">
    <property type="nucleotide sequence ID" value="NZ_CP033641.1"/>
</dbReference>
<dbReference type="EMBL" id="CP099587">
    <property type="protein sequence ID" value="USS45526.1"/>
    <property type="molecule type" value="Genomic_DNA"/>
</dbReference>
<accession>A0AAQ0BTJ3</accession>
<dbReference type="GeneID" id="45695832"/>
<evidence type="ECO:0000313" key="6">
    <source>
        <dbReference type="Proteomes" id="UP001056386"/>
    </source>
</evidence>
<dbReference type="Gene3D" id="1.25.40.10">
    <property type="entry name" value="Tetratricopeptide repeat domain"/>
    <property type="match status" value="2"/>
</dbReference>
<dbReference type="PANTHER" id="PTHR12558:SF13">
    <property type="entry name" value="CELL DIVISION CYCLE PROTEIN 27 HOMOLOG"/>
    <property type="match status" value="1"/>
</dbReference>
<proteinExistence type="predicted"/>
<feature type="repeat" description="TPR" evidence="1">
    <location>
        <begin position="566"/>
        <end position="599"/>
    </location>
</feature>
<sequence>MSHFDELPRRDGNHEIEDEAIAAFQMRLTDSGAFILQAQDRKDYGTDCQIEVVADGHATNARVHVQLKGTESALNADGSLSVEVRRTNLNYLLMQPYSVYVAYHAPTGSLRIRTAESVARQYEHSGKNWTDQRSLTVSFVEELSIERLGRLAALARAGAKSSRDRRVGQVGVAAADLSNHVLGSPRDIHVPQETALARELLVQLYEKNADEEISAGFAKFAAVFGVGSDEMGVCYMAEINLGMDGMSRHPERIEEAISFFRIRLADDRYQIGDLHYTIGNAFHALGNEQEAKRAFEAALADPALAATSELAAQIHKNLGSSCAVLGDDGQAVAHYREALRLNPDLAEAHNSLGTHYVRLGKYEDALRHLDQVVFSDQKQGRTSAVVGWRVNVLFNLGDGRAAFREINGLVAQADRFRWIWPWCSRLVTAFGRANVDNARQALPFWQRYVRANPEDPAGNWELLMTTFYLRGRGEDVSKTYSEFREEFDRHIAHIDPDDAALPWDRLGHWAQDDQDWAEAERCFRKAYELAGGEYGYCMAIALMELGRFDESVPLLLEQAQTIQPDAKSWFQLAAAYASLSRWSEAIDAYERTLGLDPDDAVAMFDLGGAHWNSGDAATALDIWTAAIERFPTHELSAKLERDFPSLFSDPDTGQPADGTR</sequence>
<feature type="repeat" description="TPR" evidence="1">
    <location>
        <begin position="312"/>
        <end position="345"/>
    </location>
</feature>
<feature type="repeat" description="TPR" evidence="1">
    <location>
        <begin position="346"/>
        <end position="379"/>
    </location>
</feature>
<dbReference type="PROSITE" id="PS50005">
    <property type="entry name" value="TPR"/>
    <property type="match status" value="3"/>
</dbReference>
<dbReference type="PROSITE" id="PS50293">
    <property type="entry name" value="TPR_REGION"/>
    <property type="match status" value="1"/>
</dbReference>
<evidence type="ECO:0000313" key="3">
    <source>
        <dbReference type="EMBL" id="QPQ92575.1"/>
    </source>
</evidence>
<reference evidence="3 5" key="1">
    <citation type="submission" date="2020-12" db="EMBL/GenBank/DDBJ databases">
        <title>FDA dAtabase for Regulatory Grade micrObial Sequences (FDA-ARGOS): Supporting development and validation of Infectious Disease Dx tests.</title>
        <authorList>
            <person name="Minogue T."/>
            <person name="Wolcott M."/>
            <person name="Wasieloski L."/>
            <person name="Aguilar W."/>
            <person name="Moore D."/>
            <person name="Jaissle J."/>
            <person name="Tallon L."/>
            <person name="Sadzewicz L."/>
            <person name="Zhao X."/>
            <person name="Boylan J."/>
            <person name="Ott S."/>
            <person name="Bowen H."/>
            <person name="Vavikolanu K."/>
            <person name="Mehta A."/>
            <person name="Aluvathingal J."/>
            <person name="Nadendla S."/>
            <person name="Yan Y."/>
            <person name="Sichtig H."/>
        </authorList>
    </citation>
    <scope>NUCLEOTIDE SEQUENCE [LARGE SCALE GENOMIC DNA]</scope>
    <source>
        <strain evidence="3 5">FDAARGOS_949</strain>
    </source>
</reference>
<dbReference type="Pfam" id="PF00515">
    <property type="entry name" value="TPR_1"/>
    <property type="match status" value="1"/>
</dbReference>
<dbReference type="Proteomes" id="UP000594892">
    <property type="component" value="Chromosome 2"/>
</dbReference>
<dbReference type="InterPro" id="IPR019734">
    <property type="entry name" value="TPR_rpt"/>
</dbReference>
<dbReference type="SMART" id="SM00028">
    <property type="entry name" value="TPR"/>
    <property type="match status" value="6"/>
</dbReference>
<evidence type="ECO:0000313" key="5">
    <source>
        <dbReference type="Proteomes" id="UP000594892"/>
    </source>
</evidence>
<feature type="domain" description="DUF4365" evidence="2">
    <location>
        <begin position="18"/>
        <end position="153"/>
    </location>
</feature>
<dbReference type="PANTHER" id="PTHR12558">
    <property type="entry name" value="CELL DIVISION CYCLE 16,23,27"/>
    <property type="match status" value="1"/>
</dbReference>
<gene>
    <name evidence="3" type="ORF">I6H06_26305</name>
    <name evidence="4" type="ORF">NFI99_28570</name>
</gene>
<dbReference type="EMBL" id="CP065601">
    <property type="protein sequence ID" value="QPQ92575.1"/>
    <property type="molecule type" value="Genomic_DNA"/>
</dbReference>
<name>A0AAQ0BTJ3_BURGL</name>
<evidence type="ECO:0000259" key="2">
    <source>
        <dbReference type="Pfam" id="PF14280"/>
    </source>
</evidence>
<dbReference type="AlphaFoldDB" id="A0AAQ0BTJ3"/>
<dbReference type="InterPro" id="IPR025375">
    <property type="entry name" value="DUF4365"/>
</dbReference>
<dbReference type="Proteomes" id="UP001056386">
    <property type="component" value="Chromosome 1"/>
</dbReference>
<keyword evidence="6" id="KW-1185">Reference proteome</keyword>
<dbReference type="Pfam" id="PF13181">
    <property type="entry name" value="TPR_8"/>
    <property type="match status" value="1"/>
</dbReference>
<evidence type="ECO:0000313" key="4">
    <source>
        <dbReference type="EMBL" id="USS45526.1"/>
    </source>
</evidence>
<keyword evidence="1" id="KW-0802">TPR repeat</keyword>
<dbReference type="Pfam" id="PF13414">
    <property type="entry name" value="TPR_11"/>
    <property type="match status" value="1"/>
</dbReference>
<dbReference type="Pfam" id="PF14280">
    <property type="entry name" value="DUF4365"/>
    <property type="match status" value="1"/>
</dbReference>
<dbReference type="SUPFAM" id="SSF48452">
    <property type="entry name" value="TPR-like"/>
    <property type="match status" value="1"/>
</dbReference>
<dbReference type="InterPro" id="IPR011990">
    <property type="entry name" value="TPR-like_helical_dom_sf"/>
</dbReference>
<protein>
    <submittedName>
        <fullName evidence="3">Tetratricopeptide repeat protein</fullName>
    </submittedName>
</protein>
<reference evidence="4" key="2">
    <citation type="submission" date="2022-06" db="EMBL/GenBank/DDBJ databases">
        <title>Draft genome sequence of Burkholderia glumae strain GR20004 isolated from rice panicle showing bacterial panicle blight.</title>
        <authorList>
            <person name="Choi S.Y."/>
            <person name="Lee Y.H."/>
        </authorList>
    </citation>
    <scope>NUCLEOTIDE SEQUENCE</scope>
    <source>
        <strain evidence="4">GR20004</strain>
    </source>
</reference>
<organism evidence="3 5">
    <name type="scientific">Burkholderia glumae</name>
    <name type="common">Pseudomonas glumae</name>
    <dbReference type="NCBI Taxonomy" id="337"/>
    <lineage>
        <taxon>Bacteria</taxon>
        <taxon>Pseudomonadati</taxon>
        <taxon>Pseudomonadota</taxon>
        <taxon>Betaproteobacteria</taxon>
        <taxon>Burkholderiales</taxon>
        <taxon>Burkholderiaceae</taxon>
        <taxon>Burkholderia</taxon>
    </lineage>
</organism>
<evidence type="ECO:0000256" key="1">
    <source>
        <dbReference type="PROSITE-ProRule" id="PRU00339"/>
    </source>
</evidence>